<dbReference type="RefSeq" id="WP_128215492.1">
    <property type="nucleotide sequence ID" value="NZ_CP025746.1"/>
</dbReference>
<dbReference type="EC" id="2.7.13.3" evidence="2"/>
<feature type="domain" description="Histidine kinase" evidence="10">
    <location>
        <begin position="456"/>
        <end position="666"/>
    </location>
</feature>
<dbReference type="InterPro" id="IPR008979">
    <property type="entry name" value="Galactose-bd-like_sf"/>
</dbReference>
<dbReference type="EMBL" id="CP025746">
    <property type="protein sequence ID" value="QAA34780.1"/>
    <property type="molecule type" value="Genomic_DNA"/>
</dbReference>
<evidence type="ECO:0000313" key="12">
    <source>
        <dbReference type="EMBL" id="QAA34780.1"/>
    </source>
</evidence>
<dbReference type="SMART" id="SM00448">
    <property type="entry name" value="REC"/>
    <property type="match status" value="1"/>
</dbReference>
<evidence type="ECO:0000256" key="9">
    <source>
        <dbReference type="SAM" id="Phobius"/>
    </source>
</evidence>
<dbReference type="InterPro" id="IPR011623">
    <property type="entry name" value="7TMR_DISM_rcpt_extracell_dom1"/>
</dbReference>
<dbReference type="InterPro" id="IPR003594">
    <property type="entry name" value="HATPase_dom"/>
</dbReference>
<evidence type="ECO:0000256" key="8">
    <source>
        <dbReference type="PROSITE-ProRule" id="PRU00169"/>
    </source>
</evidence>
<dbReference type="InterPro" id="IPR003661">
    <property type="entry name" value="HisK_dim/P_dom"/>
</dbReference>
<dbReference type="OrthoDB" id="9809348at2"/>
<feature type="transmembrane region" description="Helical" evidence="9">
    <location>
        <begin position="224"/>
        <end position="244"/>
    </location>
</feature>
<evidence type="ECO:0000259" key="10">
    <source>
        <dbReference type="PROSITE" id="PS50109"/>
    </source>
</evidence>
<dbReference type="GO" id="GO:0016020">
    <property type="term" value="C:membrane"/>
    <property type="evidence" value="ECO:0007669"/>
    <property type="project" value="InterPro"/>
</dbReference>
<dbReference type="InterPro" id="IPR036890">
    <property type="entry name" value="HATPase_C_sf"/>
</dbReference>
<name>A0A410E0B8_9CLOT</name>
<dbReference type="Pfam" id="PF07695">
    <property type="entry name" value="7TMR-DISM_7TM"/>
    <property type="match status" value="1"/>
</dbReference>
<evidence type="ECO:0000259" key="11">
    <source>
        <dbReference type="PROSITE" id="PS50110"/>
    </source>
</evidence>
<keyword evidence="6" id="KW-0902">Two-component regulatory system</keyword>
<dbReference type="SMART" id="SM00387">
    <property type="entry name" value="HATPase_c"/>
    <property type="match status" value="2"/>
</dbReference>
<feature type="transmembrane region" description="Helical" evidence="9">
    <location>
        <begin position="320"/>
        <end position="339"/>
    </location>
</feature>
<feature type="domain" description="Histidine kinase" evidence="10">
    <location>
        <begin position="932"/>
        <end position="1028"/>
    </location>
</feature>
<dbReference type="SUPFAM" id="SSF47384">
    <property type="entry name" value="Homodimeric domain of signal transducing histidine kinase"/>
    <property type="match status" value="1"/>
</dbReference>
<dbReference type="PANTHER" id="PTHR43547">
    <property type="entry name" value="TWO-COMPONENT HISTIDINE KINASE"/>
    <property type="match status" value="1"/>
</dbReference>
<keyword evidence="5" id="KW-0808">Transferase</keyword>
<keyword evidence="9" id="KW-0812">Transmembrane</keyword>
<accession>A0A410E0B8</accession>
<evidence type="ECO:0000256" key="3">
    <source>
        <dbReference type="ARBA" id="ARBA00018672"/>
    </source>
</evidence>
<dbReference type="PROSITE" id="PS50110">
    <property type="entry name" value="RESPONSE_REGULATORY"/>
    <property type="match status" value="1"/>
</dbReference>
<evidence type="ECO:0000256" key="2">
    <source>
        <dbReference type="ARBA" id="ARBA00012438"/>
    </source>
</evidence>
<dbReference type="InterPro" id="IPR036097">
    <property type="entry name" value="HisK_dim/P_sf"/>
</dbReference>
<proteinExistence type="predicted"/>
<dbReference type="Gene3D" id="3.40.50.2300">
    <property type="match status" value="1"/>
</dbReference>
<evidence type="ECO:0000256" key="5">
    <source>
        <dbReference type="ARBA" id="ARBA00022777"/>
    </source>
</evidence>
<dbReference type="PROSITE" id="PS50109">
    <property type="entry name" value="HIS_KIN"/>
    <property type="match status" value="2"/>
</dbReference>
<dbReference type="GO" id="GO:0000155">
    <property type="term" value="F:phosphorelay sensor kinase activity"/>
    <property type="evidence" value="ECO:0007669"/>
    <property type="project" value="InterPro"/>
</dbReference>
<keyword evidence="4 8" id="KW-0597">Phosphoprotein</keyword>
<dbReference type="AlphaFoldDB" id="A0A410E0B8"/>
<evidence type="ECO:0000256" key="7">
    <source>
        <dbReference type="ARBA" id="ARBA00024867"/>
    </source>
</evidence>
<keyword evidence="13" id="KW-1185">Reference proteome</keyword>
<feature type="transmembrane region" description="Helical" evidence="9">
    <location>
        <begin position="379"/>
        <end position="399"/>
    </location>
</feature>
<feature type="transmembrane region" description="Helical" evidence="9">
    <location>
        <begin position="251"/>
        <end position="269"/>
    </location>
</feature>
<dbReference type="KEGG" id="cmah:C1I91_25820"/>
<dbReference type="InterPro" id="IPR005467">
    <property type="entry name" value="His_kinase_dom"/>
</dbReference>
<protein>
    <recommendedName>
        <fullName evidence="3">Stage 0 sporulation protein A homolog</fullName>
        <ecNumber evidence="2">2.7.13.3</ecNumber>
    </recommendedName>
</protein>
<evidence type="ECO:0000256" key="4">
    <source>
        <dbReference type="ARBA" id="ARBA00022553"/>
    </source>
</evidence>
<dbReference type="SUPFAM" id="SSF55874">
    <property type="entry name" value="ATPase domain of HSP90 chaperone/DNA topoisomerase II/histidine kinase"/>
    <property type="match status" value="2"/>
</dbReference>
<dbReference type="Pfam" id="PF06580">
    <property type="entry name" value="His_kinase"/>
    <property type="match status" value="1"/>
</dbReference>
<dbReference type="SUPFAM" id="SSF49785">
    <property type="entry name" value="Galactose-binding domain-like"/>
    <property type="match status" value="1"/>
</dbReference>
<dbReference type="Gene3D" id="1.10.287.130">
    <property type="match status" value="1"/>
</dbReference>
<gene>
    <name evidence="12" type="ORF">C1I91_25820</name>
</gene>
<dbReference type="Gene3D" id="3.30.565.10">
    <property type="entry name" value="Histidine kinase-like ATPase, C-terminal domain"/>
    <property type="match status" value="2"/>
</dbReference>
<sequence>MTKITKDTIKIISILCFLILGFMIMNINSQESRPPLAVDGYIDLSNYKLSENGVINLDGRWQVYPNKLLEPIDLISDYSLEKETINVPELWRENKNKLKGKGVATYRLLIKTDKKPQLLGIKLENIKMASKVYINGRLLNQRGVISSKVKQYKANNSPYTIFFYNEGNSRVATEYKKMPREYDIELVIQVANYDYINGGISNSISFGTANAIENMVDMQNALDISGAVILMLFGVYHLAIYALGKYLIDKSFLYNGLFFIMLSICVLANNERILLQVLYNDLGYVVYKLQHFFSIAVIIPFALFVRSMNRAFLSDRVNKLVYFITIPYLLLVTVTPLSIYSSVKLFFLSFNQIIILIVLINSIRCVYKKDYGTLDEKSSILFLASMLCLLVFPILSIVYNNNMLGDSIFLAFSFLGFIIFTAILLAYRFAATYRNSAKLSEDLIKSEKIRDEFMVKTSHELKTPIYGIINISHSLMQREFLNNMPAEKKDIMLINKAASRMSKLVGDISDFITLKDGKLRVEFNKVDLRICIDIVFGTFKYLIDKKRIDLINEVKENTFIYADEDRIRQILYNLVESCVNSIEDGYIKATSNTFNDSTYINLEHNGEGLSEDEIEDIFSEQKNLSSLELGLLISKQLAEVMNGVLEVSNTKKNSGVQFILHIPTYKESAKVNQRQKILIRKPIIKDEDEDIKNNLDVLEGHDFTILIVDDELSNIYVARNAFIAEGYNVLTAFSAEEAFKKLLDNSADVMILDIMLSGVSGIEICRKVRENYNLIELPILITTASHKSDDILLGLEAGANDYLEKPFNEREVKARVRTLINMKKSVREALSSEMAFLHAQIKPHFLFNALSTIMSFCYTDGEKAASLIAQFSKYLRTVFDIDKDSIFTTIYNELDLVEAYVAIEKARFGELVSVKYDVDEKLTNCMIPSLTIQPLVENSIKHGIYNKEDGVTINIKINEEQDKVIIEVLDTGVGIEKEKIEELLKDGGKKGVGIRNVYDRIKSIKGSEFNIESEEDRYTKVKIKLPRM</sequence>
<reference evidence="12 13" key="1">
    <citation type="submission" date="2018-01" db="EMBL/GenBank/DDBJ databases">
        <title>Genome Sequencing and Assembly of Anaerobacter polyendosporus strain CT4.</title>
        <authorList>
            <person name="Tachaapaikoon C."/>
            <person name="Sutheeworapong S."/>
            <person name="Jenjaroenpun P."/>
            <person name="Wongsurawat T."/>
            <person name="Nookeaw I."/>
            <person name="Cheawchanlertfa P."/>
            <person name="Kosugi A."/>
            <person name="Cheevadhanarak S."/>
            <person name="Ratanakhanokchai K."/>
        </authorList>
    </citation>
    <scope>NUCLEOTIDE SEQUENCE [LARGE SCALE GENOMIC DNA]</scope>
    <source>
        <strain evidence="12 13">CT4</strain>
    </source>
</reference>
<feature type="transmembrane region" description="Helical" evidence="9">
    <location>
        <begin position="411"/>
        <end position="430"/>
    </location>
</feature>
<feature type="modified residue" description="4-aspartylphosphate" evidence="8">
    <location>
        <position position="753"/>
    </location>
</feature>
<dbReference type="Pfam" id="PF00072">
    <property type="entry name" value="Response_reg"/>
    <property type="match status" value="1"/>
</dbReference>
<keyword evidence="9" id="KW-1133">Transmembrane helix</keyword>
<feature type="transmembrane region" description="Helical" evidence="9">
    <location>
        <begin position="345"/>
        <end position="367"/>
    </location>
</feature>
<dbReference type="CDD" id="cd00082">
    <property type="entry name" value="HisKA"/>
    <property type="match status" value="1"/>
</dbReference>
<keyword evidence="5" id="KW-0418">Kinase</keyword>
<feature type="domain" description="Response regulatory" evidence="11">
    <location>
        <begin position="704"/>
        <end position="820"/>
    </location>
</feature>
<keyword evidence="9" id="KW-0472">Membrane</keyword>
<dbReference type="CDD" id="cd17574">
    <property type="entry name" value="REC_OmpR"/>
    <property type="match status" value="1"/>
</dbReference>
<evidence type="ECO:0000313" key="13">
    <source>
        <dbReference type="Proteomes" id="UP000286268"/>
    </source>
</evidence>
<evidence type="ECO:0000256" key="6">
    <source>
        <dbReference type="ARBA" id="ARBA00023012"/>
    </source>
</evidence>
<dbReference type="InterPro" id="IPR001789">
    <property type="entry name" value="Sig_transdc_resp-reg_receiver"/>
</dbReference>
<feature type="transmembrane region" description="Helical" evidence="9">
    <location>
        <begin position="9"/>
        <end position="27"/>
    </location>
</feature>
<dbReference type="SUPFAM" id="SSF52172">
    <property type="entry name" value="CheY-like"/>
    <property type="match status" value="1"/>
</dbReference>
<dbReference type="InterPro" id="IPR010559">
    <property type="entry name" value="Sig_transdc_His_kin_internal"/>
</dbReference>
<dbReference type="Proteomes" id="UP000286268">
    <property type="component" value="Chromosome"/>
</dbReference>
<dbReference type="InterPro" id="IPR011006">
    <property type="entry name" value="CheY-like_superfamily"/>
</dbReference>
<organism evidence="12 13">
    <name type="scientific">Clostridium manihotivorum</name>
    <dbReference type="NCBI Taxonomy" id="2320868"/>
    <lineage>
        <taxon>Bacteria</taxon>
        <taxon>Bacillati</taxon>
        <taxon>Bacillota</taxon>
        <taxon>Clostridia</taxon>
        <taxon>Eubacteriales</taxon>
        <taxon>Clostridiaceae</taxon>
        <taxon>Clostridium</taxon>
    </lineage>
</organism>
<comment type="catalytic activity">
    <reaction evidence="1">
        <text>ATP + protein L-histidine = ADP + protein N-phospho-L-histidine.</text>
        <dbReference type="EC" id="2.7.13.3"/>
    </reaction>
</comment>
<dbReference type="Pfam" id="PF00512">
    <property type="entry name" value="HisKA"/>
    <property type="match status" value="1"/>
</dbReference>
<evidence type="ECO:0000256" key="1">
    <source>
        <dbReference type="ARBA" id="ARBA00000085"/>
    </source>
</evidence>
<dbReference type="Pfam" id="PF02518">
    <property type="entry name" value="HATPase_c"/>
    <property type="match status" value="2"/>
</dbReference>
<feature type="transmembrane region" description="Helical" evidence="9">
    <location>
        <begin position="289"/>
        <end position="308"/>
    </location>
</feature>
<comment type="function">
    <text evidence="7">May play the central regulatory role in sporulation. It may be an element of the effector pathway responsible for the activation of sporulation genes in response to nutritional stress. Spo0A may act in concert with spo0H (a sigma factor) to control the expression of some genes that are critical to the sporulation process.</text>
</comment>
<dbReference type="SMART" id="SM00388">
    <property type="entry name" value="HisKA"/>
    <property type="match status" value="1"/>
</dbReference>
<dbReference type="PANTHER" id="PTHR43547:SF2">
    <property type="entry name" value="HYBRID SIGNAL TRANSDUCTION HISTIDINE KINASE C"/>
    <property type="match status" value="1"/>
</dbReference>